<keyword evidence="3" id="KW-1185">Reference proteome</keyword>
<feature type="transmembrane region" description="Helical" evidence="1">
    <location>
        <begin position="1298"/>
        <end position="1319"/>
    </location>
</feature>
<reference evidence="2" key="1">
    <citation type="submission" date="2021-01" db="EMBL/GenBank/DDBJ databases">
        <authorList>
            <consortium name="Genoscope - CEA"/>
            <person name="William W."/>
        </authorList>
    </citation>
    <scope>NUCLEOTIDE SEQUENCE</scope>
</reference>
<keyword evidence="1" id="KW-0472">Membrane</keyword>
<name>A0A8S1RBW9_9CILI</name>
<dbReference type="Proteomes" id="UP000692954">
    <property type="component" value="Unassembled WGS sequence"/>
</dbReference>
<keyword evidence="1" id="KW-0812">Transmembrane</keyword>
<dbReference type="EMBL" id="CAJJDN010000151">
    <property type="protein sequence ID" value="CAD8124430.1"/>
    <property type="molecule type" value="Genomic_DNA"/>
</dbReference>
<proteinExistence type="predicted"/>
<evidence type="ECO:0000256" key="1">
    <source>
        <dbReference type="SAM" id="Phobius"/>
    </source>
</evidence>
<protein>
    <recommendedName>
        <fullName evidence="4">Transmembrane protein</fullName>
    </recommendedName>
</protein>
<accession>A0A8S1RBW9</accession>
<gene>
    <name evidence="2" type="ORF">PSON_ATCC_30995.1.T1510029</name>
</gene>
<sequence length="1343" mass="154950">MFIPLLIAISVARDLTIYPIANELWINDLKDIFGSIDNPSYELTPMDSPFVLVDSINLVGFSNHTMNEQPKSLVSNSKFTLFAVLNQQNTVYWTKYTLPAETPSFQGQIKLNETCYNLDFIDDTTIIIDCLDSKQFNQFAFLQLGTGTKQTKLLDKNSISQTSITFRKINVLNDDSVLLGQSSVDLSQIDVYDLNSMSNTGHQLNTTIITKLAQIKDKQYKFRLVDFISKFGLVYVLDETRLMILSYKEEWKLSLQIPLQSKGVAFDVNIVSDLNGKEKFELVILTQNGKLYYYTDFVSSPIEINIVGQSIQISNSYVLVQQDDNLLQINLNDKQIVKSKIWNKNKFVVSGLYSTLIEVDNTSTKKYILSNGYIQGSSKSTTFTQSQITLKATYIDTQQEQKIEVSKITYQFLNNQDQTLYKINTPSLFQNALQGNLYYEYLDPFLSGPNQKYSSSESGSNHIIINFFRQIQQSHILFPTDIVFQETIATDYHQAILVFQKRNLTIQLWGCSFFVPKSECLPLTILIDNDIQLTKNTFSVWSYEKDIYFAFQSKSNEVEIWQIAPEIIQRIQKIKNKNENMKQIVGSNKNFYILYEKGEIEVYELGQLVEIIIPPEPGLQIFNNPYHSSQILIVKTKSTFIVYRFYFISQEIEYFPNFDSEIFISIYDQSFIVVSPTMIKEYLMTPQQIKLVKQLPLYDYKIINPIYAVQSKHNGLLFIPCEQDGKINFLVYEPQILAHDALIWIINSNIQGDLKNVIMSVDGFQTSLFFYQYDKQNYLYQILKRTQATSLLESTDKFNDYCQQVDYFFSVSNSFVKEDFTTNLTVINRMDNISIVDTNLKQVLLGEQNSTNYLSLGVDWYKGQVVTIKALCSQCPQEIVLNQPIYPISYNFLENSRIITKFDDDHEVVITQNELIIIGPNLKPTLNLYLQQEYQTIAVHPRQNYIILSAKNDKNTNLLMISCKSAYSCSQMQTKTIQLSGVTQMYIIQEDFLFVSTTSDLVIYHITYTQNSWTIEWKSSINLATYPPCKDINYFVVYQIYTDNKPEYSVVLLDSTNQILFLFYKIKNGSLSLINSGIRNLYNEIINKSQYAQKDTKFIQLLTYSQIEKTSAQFIFFKTILITNNVASYGMQFQFNFNYDYHESQILFIVNQYADWITIPLASIKSNKLCIPYSNGFNSVILYYNIPISSSLIIKPPTITSISGIHSNVLPSNIPLVVNVFNTGNQHYYLLTNLQRYQDKICVNLYQLYVSPVLAVSNTVSLDLKQKITVIVANDFSNAYKQVALKSLYEPIEEPANIGWIITGIVFAGFLAVVMLFYVMRRRAIRQSFSNYQPMQDQQLRNL</sequence>
<keyword evidence="1" id="KW-1133">Transmembrane helix</keyword>
<evidence type="ECO:0000313" key="3">
    <source>
        <dbReference type="Proteomes" id="UP000692954"/>
    </source>
</evidence>
<organism evidence="2 3">
    <name type="scientific">Paramecium sonneborni</name>
    <dbReference type="NCBI Taxonomy" id="65129"/>
    <lineage>
        <taxon>Eukaryota</taxon>
        <taxon>Sar</taxon>
        <taxon>Alveolata</taxon>
        <taxon>Ciliophora</taxon>
        <taxon>Intramacronucleata</taxon>
        <taxon>Oligohymenophorea</taxon>
        <taxon>Peniculida</taxon>
        <taxon>Parameciidae</taxon>
        <taxon>Paramecium</taxon>
    </lineage>
</organism>
<evidence type="ECO:0000313" key="2">
    <source>
        <dbReference type="EMBL" id="CAD8124430.1"/>
    </source>
</evidence>
<evidence type="ECO:0008006" key="4">
    <source>
        <dbReference type="Google" id="ProtNLM"/>
    </source>
</evidence>
<comment type="caution">
    <text evidence="2">The sequence shown here is derived from an EMBL/GenBank/DDBJ whole genome shotgun (WGS) entry which is preliminary data.</text>
</comment>
<dbReference type="OrthoDB" id="301682at2759"/>